<accession>A0A224YAY7</accession>
<keyword evidence="1" id="KW-0812">Transmembrane</keyword>
<reference evidence="2" key="1">
    <citation type="journal article" date="2017" name="Parasit. Vectors">
        <title>Sialotranscriptomics of Rhipicephalus zambeziensis reveals intricate expression profiles of secretory proteins and suggests tight temporal transcriptional regulation during blood-feeding.</title>
        <authorList>
            <person name="de Castro M.H."/>
            <person name="de Klerk D."/>
            <person name="Pienaar R."/>
            <person name="Rees D.J.G."/>
            <person name="Mans B.J."/>
        </authorList>
    </citation>
    <scope>NUCLEOTIDE SEQUENCE</scope>
    <source>
        <tissue evidence="2">Salivary glands</tissue>
    </source>
</reference>
<organism evidence="2">
    <name type="scientific">Rhipicephalus zambeziensis</name>
    <dbReference type="NCBI Taxonomy" id="60191"/>
    <lineage>
        <taxon>Eukaryota</taxon>
        <taxon>Metazoa</taxon>
        <taxon>Ecdysozoa</taxon>
        <taxon>Arthropoda</taxon>
        <taxon>Chelicerata</taxon>
        <taxon>Arachnida</taxon>
        <taxon>Acari</taxon>
        <taxon>Parasitiformes</taxon>
        <taxon>Ixodida</taxon>
        <taxon>Ixodoidea</taxon>
        <taxon>Ixodidae</taxon>
        <taxon>Rhipicephalinae</taxon>
        <taxon>Rhipicephalus</taxon>
        <taxon>Rhipicephalus</taxon>
    </lineage>
</organism>
<evidence type="ECO:0000313" key="2">
    <source>
        <dbReference type="EMBL" id="MAA14846.1"/>
    </source>
</evidence>
<evidence type="ECO:0000256" key="1">
    <source>
        <dbReference type="SAM" id="Phobius"/>
    </source>
</evidence>
<keyword evidence="1" id="KW-1133">Transmembrane helix</keyword>
<dbReference type="EMBL" id="GFPF01003700">
    <property type="protein sequence ID" value="MAA14846.1"/>
    <property type="molecule type" value="Transcribed_RNA"/>
</dbReference>
<sequence>MHCLSWGHSHCHLRTYWLDDWLLFVYSSFIGFEMFLYISVSSLKIAVHKRLLTIIMSSSSEDKNELCHVQSMNISVCLCVISSEH</sequence>
<feature type="transmembrane region" description="Helical" evidence="1">
    <location>
        <begin position="23"/>
        <end position="47"/>
    </location>
</feature>
<protein>
    <submittedName>
        <fullName evidence="2">Uncharacterized protein</fullName>
    </submittedName>
</protein>
<keyword evidence="1" id="KW-0472">Membrane</keyword>
<name>A0A224YAY7_9ACAR</name>
<dbReference type="AlphaFoldDB" id="A0A224YAY7"/>
<proteinExistence type="predicted"/>